<dbReference type="AlphaFoldDB" id="A0A9W8A0W2"/>
<evidence type="ECO:0000256" key="13">
    <source>
        <dbReference type="ARBA" id="ARBA00023136"/>
    </source>
</evidence>
<evidence type="ECO:0000256" key="5">
    <source>
        <dbReference type="ARBA" id="ARBA00022679"/>
    </source>
</evidence>
<gene>
    <name evidence="20" type="primary">PEX2_1</name>
    <name evidence="20" type="ORF">IWQ60_006990</name>
</gene>
<dbReference type="PANTHER" id="PTHR48178:SF1">
    <property type="entry name" value="PEROXISOME BIOGENESIS FACTOR 2"/>
    <property type="match status" value="1"/>
</dbReference>
<comment type="subcellular location">
    <subcellularLocation>
        <location evidence="1">Peroxisome membrane</location>
        <topology evidence="1">Multi-pass membrane protein</topology>
    </subcellularLocation>
</comment>
<keyword evidence="5" id="KW-0808">Transferase</keyword>
<comment type="catalytic activity">
    <reaction evidence="16">
        <text>[E2 ubiquitin-conjugating enzyme]-S-ubiquitinyl-L-cysteine + [acceptor protein]-L-cysteine = [E2 ubiquitin-conjugating enzyme]-L-cysteine + [acceptor protein]-S-ubiquitinyl-L-cysteine.</text>
        <dbReference type="EC" id="2.3.2.36"/>
    </reaction>
</comment>
<keyword evidence="12" id="KW-1133">Transmembrane helix</keyword>
<dbReference type="OrthoDB" id="1701437at2759"/>
<comment type="caution">
    <text evidence="20">The sequence shown here is derived from an EMBL/GenBank/DDBJ whole genome shotgun (WGS) entry which is preliminary data.</text>
</comment>
<evidence type="ECO:0000256" key="9">
    <source>
        <dbReference type="ARBA" id="ARBA00022786"/>
    </source>
</evidence>
<evidence type="ECO:0000313" key="21">
    <source>
        <dbReference type="Proteomes" id="UP001150569"/>
    </source>
</evidence>
<evidence type="ECO:0000256" key="3">
    <source>
        <dbReference type="ARBA" id="ARBA00008704"/>
    </source>
</evidence>
<keyword evidence="11" id="KW-0653">Protein transport</keyword>
<evidence type="ECO:0000256" key="6">
    <source>
        <dbReference type="ARBA" id="ARBA00022692"/>
    </source>
</evidence>
<dbReference type="PANTHER" id="PTHR48178">
    <property type="entry name" value="PEROXISOME BIOGENESIS FACTOR 2"/>
    <property type="match status" value="1"/>
</dbReference>
<evidence type="ECO:0000256" key="17">
    <source>
        <dbReference type="ARBA" id="ARBA00034523"/>
    </source>
</evidence>
<evidence type="ECO:0000256" key="12">
    <source>
        <dbReference type="ARBA" id="ARBA00022989"/>
    </source>
</evidence>
<dbReference type="GO" id="GO:0016567">
    <property type="term" value="P:protein ubiquitination"/>
    <property type="evidence" value="ECO:0007669"/>
    <property type="project" value="UniProtKB-ARBA"/>
</dbReference>
<name>A0A9W8A0W2_9FUNG</name>
<evidence type="ECO:0000256" key="18">
    <source>
        <dbReference type="SAM" id="MobiDB-lite"/>
    </source>
</evidence>
<dbReference type="SUPFAM" id="SSF57850">
    <property type="entry name" value="RING/U-box"/>
    <property type="match status" value="1"/>
</dbReference>
<dbReference type="InterPro" id="IPR017907">
    <property type="entry name" value="Znf_RING_CS"/>
</dbReference>
<proteinExistence type="inferred from homology"/>
<keyword evidence="8" id="KW-0863">Zinc-finger</keyword>
<keyword evidence="9" id="KW-0833">Ubl conjugation pathway</keyword>
<comment type="pathway">
    <text evidence="2">Protein modification; protein ubiquitination.</text>
</comment>
<keyword evidence="6" id="KW-0812">Transmembrane</keyword>
<evidence type="ECO:0000313" key="20">
    <source>
        <dbReference type="EMBL" id="KAJ1920508.1"/>
    </source>
</evidence>
<organism evidence="20 21">
    <name type="scientific">Tieghemiomyces parasiticus</name>
    <dbReference type="NCBI Taxonomy" id="78921"/>
    <lineage>
        <taxon>Eukaryota</taxon>
        <taxon>Fungi</taxon>
        <taxon>Fungi incertae sedis</taxon>
        <taxon>Zoopagomycota</taxon>
        <taxon>Kickxellomycotina</taxon>
        <taxon>Dimargaritomycetes</taxon>
        <taxon>Dimargaritales</taxon>
        <taxon>Dimargaritaceae</taxon>
        <taxon>Tieghemiomyces</taxon>
    </lineage>
</organism>
<dbReference type="EC" id="2.3.2.36" evidence="17"/>
<evidence type="ECO:0000256" key="4">
    <source>
        <dbReference type="ARBA" id="ARBA00022448"/>
    </source>
</evidence>
<keyword evidence="13" id="KW-0472">Membrane</keyword>
<dbReference type="EMBL" id="JANBPT010000442">
    <property type="protein sequence ID" value="KAJ1920508.1"/>
    <property type="molecule type" value="Genomic_DNA"/>
</dbReference>
<evidence type="ECO:0000256" key="14">
    <source>
        <dbReference type="ARBA" id="ARBA00023140"/>
    </source>
</evidence>
<dbReference type="Proteomes" id="UP001150569">
    <property type="component" value="Unassembled WGS sequence"/>
</dbReference>
<feature type="region of interest" description="Disordered" evidence="18">
    <location>
        <begin position="1"/>
        <end position="31"/>
    </location>
</feature>
<keyword evidence="14" id="KW-0576">Peroxisome</keyword>
<feature type="compositionally biased region" description="Low complexity" evidence="18">
    <location>
        <begin position="13"/>
        <end position="28"/>
    </location>
</feature>
<evidence type="ECO:0000256" key="16">
    <source>
        <dbReference type="ARBA" id="ARBA00034438"/>
    </source>
</evidence>
<accession>A0A9W8A0W2</accession>
<evidence type="ECO:0000259" key="19">
    <source>
        <dbReference type="Pfam" id="PF04757"/>
    </source>
</evidence>
<feature type="compositionally biased region" description="Polar residues" evidence="18">
    <location>
        <begin position="1"/>
        <end position="12"/>
    </location>
</feature>
<dbReference type="GO" id="GO:0016562">
    <property type="term" value="P:protein import into peroxisome matrix, receptor recycling"/>
    <property type="evidence" value="ECO:0007669"/>
    <property type="project" value="UniProtKB-ARBA"/>
</dbReference>
<keyword evidence="7" id="KW-0479">Metal-binding</keyword>
<dbReference type="PROSITE" id="PS00518">
    <property type="entry name" value="ZF_RING_1"/>
    <property type="match status" value="1"/>
</dbReference>
<keyword evidence="21" id="KW-1185">Reference proteome</keyword>
<keyword evidence="10" id="KW-0862">Zinc</keyword>
<dbReference type="GO" id="GO:0005778">
    <property type="term" value="C:peroxisomal membrane"/>
    <property type="evidence" value="ECO:0007669"/>
    <property type="project" value="UniProtKB-SubCell"/>
</dbReference>
<dbReference type="GO" id="GO:0061630">
    <property type="term" value="F:ubiquitin protein ligase activity"/>
    <property type="evidence" value="ECO:0007669"/>
    <property type="project" value="UniProtKB-EC"/>
</dbReference>
<dbReference type="InterPro" id="IPR006845">
    <property type="entry name" value="Pex_N"/>
</dbReference>
<evidence type="ECO:0000256" key="2">
    <source>
        <dbReference type="ARBA" id="ARBA00004906"/>
    </source>
</evidence>
<dbReference type="GO" id="GO:0008270">
    <property type="term" value="F:zinc ion binding"/>
    <property type="evidence" value="ECO:0007669"/>
    <property type="project" value="UniProtKB-KW"/>
</dbReference>
<sequence length="445" mass="50706">MASDTLDSYTQRSATETAAAASPPASSSLPIPFDNVVDRRAFYEPAQQEAAPRAAYWHDQFHPRPVTTDVSPSATHPLRTILSPATWPAQLRTWLPVKGEHVARVSQLDTDLLDADLLDTLRQQWQEGVRLFKVRIIPSCSRIQVLMKLEPEITALFQLAIYGLTVARSQNATYGAELQNLRYRNEFKHQRDRFVPGNAPLTQGQKILYGTLLVGGQYLWTRTNRHLTDQGWGELPETSPRKKAWKALQFVDKWYHTLSMVNFLAFLYSGRYKSLLTRLLGMRLVYSRPQMQSQVSYEYLNRQMVWYAFTEFLMFILPLVSLRRLKRSLQRGYRRTAERLGLPTSQPDQAQAEAMARIPRGVCVICLGGGPSHTRAVLPVTTDPLPEATAARCRVRVPYVTNCDHIFCYVCLVSQMAIDAQDHACLRCGQSVKSMRRLEANEWCD</sequence>
<comment type="similarity">
    <text evidence="3">Belongs to the pex2/pex10/pex12 family.</text>
</comment>
<evidence type="ECO:0000256" key="8">
    <source>
        <dbReference type="ARBA" id="ARBA00022771"/>
    </source>
</evidence>
<reference evidence="20" key="1">
    <citation type="submission" date="2022-07" db="EMBL/GenBank/DDBJ databases">
        <title>Phylogenomic reconstructions and comparative analyses of Kickxellomycotina fungi.</title>
        <authorList>
            <person name="Reynolds N.K."/>
            <person name="Stajich J.E."/>
            <person name="Barry K."/>
            <person name="Grigoriev I.V."/>
            <person name="Crous P."/>
            <person name="Smith M.E."/>
        </authorList>
    </citation>
    <scope>NUCLEOTIDE SEQUENCE</scope>
    <source>
        <strain evidence="20">RSA 861</strain>
    </source>
</reference>
<evidence type="ECO:0000256" key="11">
    <source>
        <dbReference type="ARBA" id="ARBA00022927"/>
    </source>
</evidence>
<keyword evidence="4" id="KW-0813">Transport</keyword>
<dbReference type="InterPro" id="IPR025654">
    <property type="entry name" value="PEX2/10"/>
</dbReference>
<evidence type="ECO:0000256" key="15">
    <source>
        <dbReference type="ARBA" id="ARBA00032511"/>
    </source>
</evidence>
<evidence type="ECO:0000256" key="1">
    <source>
        <dbReference type="ARBA" id="ARBA00004585"/>
    </source>
</evidence>
<feature type="domain" description="Pex N-terminal" evidence="19">
    <location>
        <begin position="116"/>
        <end position="329"/>
    </location>
</feature>
<evidence type="ECO:0000256" key="10">
    <source>
        <dbReference type="ARBA" id="ARBA00022833"/>
    </source>
</evidence>
<protein>
    <recommendedName>
        <fullName evidence="17">RING-type E3 ubiquitin transferase (cysteine targeting)</fullName>
        <ecNumber evidence="17">2.3.2.36</ecNumber>
    </recommendedName>
    <alternativeName>
        <fullName evidence="15">Peroxin-2</fullName>
    </alternativeName>
</protein>
<evidence type="ECO:0000256" key="7">
    <source>
        <dbReference type="ARBA" id="ARBA00022723"/>
    </source>
</evidence>
<dbReference type="Pfam" id="PF04757">
    <property type="entry name" value="Pex2_Pex12"/>
    <property type="match status" value="1"/>
</dbReference>